<comment type="subcellular location">
    <subcellularLocation>
        <location evidence="1">Cell inner membrane</location>
        <topology evidence="1">Single-pass membrane protein</topology>
        <orientation evidence="1">Periplasmic side</orientation>
    </subcellularLocation>
</comment>
<dbReference type="NCBIfam" id="TIGR01352">
    <property type="entry name" value="tonB_Cterm"/>
    <property type="match status" value="1"/>
</dbReference>
<evidence type="ECO:0000256" key="9">
    <source>
        <dbReference type="ARBA" id="ARBA00023136"/>
    </source>
</evidence>
<evidence type="ECO:0000256" key="4">
    <source>
        <dbReference type="ARBA" id="ARBA00022475"/>
    </source>
</evidence>
<keyword evidence="7" id="KW-0653">Protein transport</keyword>
<evidence type="ECO:0000256" key="3">
    <source>
        <dbReference type="ARBA" id="ARBA00022448"/>
    </source>
</evidence>
<dbReference type="SUPFAM" id="SSF74653">
    <property type="entry name" value="TolA/TonB C-terminal domain"/>
    <property type="match status" value="1"/>
</dbReference>
<evidence type="ECO:0000256" key="5">
    <source>
        <dbReference type="ARBA" id="ARBA00022519"/>
    </source>
</evidence>
<evidence type="ECO:0000313" key="12">
    <source>
        <dbReference type="EMBL" id="MFC3052942.1"/>
    </source>
</evidence>
<feature type="domain" description="TonB C-terminal" evidence="11">
    <location>
        <begin position="36"/>
        <end position="124"/>
    </location>
</feature>
<feature type="signal peptide" evidence="10">
    <location>
        <begin position="1"/>
        <end position="28"/>
    </location>
</feature>
<comment type="caution">
    <text evidence="12">The sequence shown here is derived from an EMBL/GenBank/DDBJ whole genome shotgun (WGS) entry which is preliminary data.</text>
</comment>
<protein>
    <submittedName>
        <fullName evidence="12">Energy transducer TonB</fullName>
    </submittedName>
</protein>
<keyword evidence="6" id="KW-0812">Transmembrane</keyword>
<evidence type="ECO:0000313" key="13">
    <source>
        <dbReference type="Proteomes" id="UP001595444"/>
    </source>
</evidence>
<keyword evidence="5" id="KW-0997">Cell inner membrane</keyword>
<dbReference type="Gene3D" id="3.30.1150.10">
    <property type="match status" value="1"/>
</dbReference>
<dbReference type="PROSITE" id="PS52015">
    <property type="entry name" value="TONB_CTD"/>
    <property type="match status" value="1"/>
</dbReference>
<evidence type="ECO:0000256" key="7">
    <source>
        <dbReference type="ARBA" id="ARBA00022927"/>
    </source>
</evidence>
<keyword evidence="8" id="KW-1133">Transmembrane helix</keyword>
<gene>
    <name evidence="12" type="ORF">ACFOKA_13585</name>
</gene>
<keyword evidence="4" id="KW-1003">Cell membrane</keyword>
<reference evidence="13" key="1">
    <citation type="journal article" date="2019" name="Int. J. Syst. Evol. Microbiol.">
        <title>The Global Catalogue of Microorganisms (GCM) 10K type strain sequencing project: providing services to taxonomists for standard genome sequencing and annotation.</title>
        <authorList>
            <consortium name="The Broad Institute Genomics Platform"/>
            <consortium name="The Broad Institute Genome Sequencing Center for Infectious Disease"/>
            <person name="Wu L."/>
            <person name="Ma J."/>
        </authorList>
    </citation>
    <scope>NUCLEOTIDE SEQUENCE [LARGE SCALE GENOMIC DNA]</scope>
    <source>
        <strain evidence="13">KCTC 62164</strain>
    </source>
</reference>
<evidence type="ECO:0000256" key="2">
    <source>
        <dbReference type="ARBA" id="ARBA00006555"/>
    </source>
</evidence>
<organism evidence="12 13">
    <name type="scientific">Kordiimonas pumila</name>
    <dbReference type="NCBI Taxonomy" id="2161677"/>
    <lineage>
        <taxon>Bacteria</taxon>
        <taxon>Pseudomonadati</taxon>
        <taxon>Pseudomonadota</taxon>
        <taxon>Alphaproteobacteria</taxon>
        <taxon>Kordiimonadales</taxon>
        <taxon>Kordiimonadaceae</taxon>
        <taxon>Kordiimonas</taxon>
    </lineage>
</organism>
<dbReference type="InterPro" id="IPR037682">
    <property type="entry name" value="TonB_C"/>
</dbReference>
<dbReference type="PANTHER" id="PTHR33446:SF2">
    <property type="entry name" value="PROTEIN TONB"/>
    <property type="match status" value="1"/>
</dbReference>
<evidence type="ECO:0000256" key="10">
    <source>
        <dbReference type="SAM" id="SignalP"/>
    </source>
</evidence>
<keyword evidence="13" id="KW-1185">Reference proteome</keyword>
<keyword evidence="10" id="KW-0732">Signal</keyword>
<evidence type="ECO:0000256" key="8">
    <source>
        <dbReference type="ARBA" id="ARBA00022989"/>
    </source>
</evidence>
<accession>A0ABV7D7I3</accession>
<dbReference type="InterPro" id="IPR006260">
    <property type="entry name" value="TonB/TolA_C"/>
</dbReference>
<evidence type="ECO:0000256" key="6">
    <source>
        <dbReference type="ARBA" id="ARBA00022692"/>
    </source>
</evidence>
<feature type="chain" id="PRO_5045809084" evidence="10">
    <location>
        <begin position="29"/>
        <end position="124"/>
    </location>
</feature>
<dbReference type="RefSeq" id="WP_194213429.1">
    <property type="nucleotide sequence ID" value="NZ_CP061205.1"/>
</dbReference>
<dbReference type="Pfam" id="PF03544">
    <property type="entry name" value="TonB_C"/>
    <property type="match status" value="1"/>
</dbReference>
<proteinExistence type="inferred from homology"/>
<sequence>MFPTSIKKTLLGTALLSGLFLATPLASAQASDTYDAWAAKVRSKIASQQSYPQIALDKKLQGQVLLLVQMTAKGQLKGATIIETSGHELLDMAALKQVINLKSLPAVPEGLEFDSLLVPVSFTL</sequence>
<comment type="similarity">
    <text evidence="2">Belongs to the TonB family.</text>
</comment>
<keyword evidence="9" id="KW-0472">Membrane</keyword>
<dbReference type="Proteomes" id="UP001595444">
    <property type="component" value="Unassembled WGS sequence"/>
</dbReference>
<dbReference type="EMBL" id="JBHRSL010000010">
    <property type="protein sequence ID" value="MFC3052942.1"/>
    <property type="molecule type" value="Genomic_DNA"/>
</dbReference>
<name>A0ABV7D7I3_9PROT</name>
<evidence type="ECO:0000256" key="1">
    <source>
        <dbReference type="ARBA" id="ARBA00004383"/>
    </source>
</evidence>
<dbReference type="InterPro" id="IPR051045">
    <property type="entry name" value="TonB-dependent_transducer"/>
</dbReference>
<keyword evidence="3" id="KW-0813">Transport</keyword>
<evidence type="ECO:0000259" key="11">
    <source>
        <dbReference type="PROSITE" id="PS52015"/>
    </source>
</evidence>
<dbReference type="PANTHER" id="PTHR33446">
    <property type="entry name" value="PROTEIN TONB-RELATED"/>
    <property type="match status" value="1"/>
</dbReference>